<feature type="domain" description="Xylose isomerase-like TIM barrel" evidence="1">
    <location>
        <begin position="38"/>
        <end position="230"/>
    </location>
</feature>
<organism evidence="2 3">
    <name type="scientific">Fibrisoma limi BUZ 3</name>
    <dbReference type="NCBI Taxonomy" id="1185876"/>
    <lineage>
        <taxon>Bacteria</taxon>
        <taxon>Pseudomonadati</taxon>
        <taxon>Bacteroidota</taxon>
        <taxon>Cytophagia</taxon>
        <taxon>Cytophagales</taxon>
        <taxon>Spirosomataceae</taxon>
        <taxon>Fibrisoma</taxon>
    </lineage>
</organism>
<sequence length="291" mass="32849">MSGRMKLGISTYTFPWAIGIHGYEPTKPMTALDVIIRAKSMGVQAVQYGDNLPLHLLTDAEWQVLRQQAKLNNIEIQVGMRGLTPNQLKTYIKLAWEAQSPFIRVVIDDGDYKPSADEVIDIIRDKLPILKAANVILAIENHDRFKAAELWRIASETSLDWVGFCVDTTNSFGAGESVWDVLSALNHASVVNLHIKDFRVDRVKHKMGFRIEGCEPGTGMLQLDELLLSLSNFSKGSDFSSFKLNKREYPIRLTLEQWPPFINTIGETVATESVWAEKGIKWINETLTKLF</sequence>
<evidence type="ECO:0000259" key="1">
    <source>
        <dbReference type="Pfam" id="PF01261"/>
    </source>
</evidence>
<dbReference type="PANTHER" id="PTHR12110">
    <property type="entry name" value="HYDROXYPYRUVATE ISOMERASE"/>
    <property type="match status" value="1"/>
</dbReference>
<comment type="caution">
    <text evidence="2">The sequence shown here is derived from an EMBL/GenBank/DDBJ whole genome shotgun (WGS) entry which is preliminary data.</text>
</comment>
<dbReference type="AlphaFoldDB" id="I2GRU3"/>
<dbReference type="EMBL" id="CAIT01000009">
    <property type="protein sequence ID" value="CCH56621.1"/>
    <property type="molecule type" value="Genomic_DNA"/>
</dbReference>
<evidence type="ECO:0000313" key="3">
    <source>
        <dbReference type="Proteomes" id="UP000009309"/>
    </source>
</evidence>
<keyword evidence="3" id="KW-1185">Reference proteome</keyword>
<accession>I2GRU3</accession>
<name>I2GRU3_9BACT</name>
<dbReference type="InterPro" id="IPR036237">
    <property type="entry name" value="Xyl_isomerase-like_sf"/>
</dbReference>
<dbReference type="eggNOG" id="COG1082">
    <property type="taxonomic scope" value="Bacteria"/>
</dbReference>
<proteinExistence type="predicted"/>
<dbReference type="Pfam" id="PF01261">
    <property type="entry name" value="AP_endonuc_2"/>
    <property type="match status" value="1"/>
</dbReference>
<dbReference type="Proteomes" id="UP000009309">
    <property type="component" value="Unassembled WGS sequence"/>
</dbReference>
<dbReference type="STRING" id="1185876.BN8_05999"/>
<dbReference type="InterPro" id="IPR050312">
    <property type="entry name" value="IolE/XylAMocC-like"/>
</dbReference>
<dbReference type="OrthoDB" id="256906at2"/>
<dbReference type="InterPro" id="IPR013022">
    <property type="entry name" value="Xyl_isomerase-like_TIM-brl"/>
</dbReference>
<reference evidence="2 3" key="1">
    <citation type="journal article" date="2012" name="J. Bacteriol.">
        <title>Genome Sequence of the Filamentous Bacterium Fibrisoma limi BUZ 3T.</title>
        <authorList>
            <person name="Filippini M."/>
            <person name="Qi W."/>
            <person name="Jaenicke S."/>
            <person name="Goesmann A."/>
            <person name="Smits T.H."/>
            <person name="Bagheri H.C."/>
        </authorList>
    </citation>
    <scope>NUCLEOTIDE SEQUENCE [LARGE SCALE GENOMIC DNA]</scope>
    <source>
        <strain evidence="3">BUZ 3T</strain>
    </source>
</reference>
<dbReference type="Gene3D" id="3.20.20.150">
    <property type="entry name" value="Divalent-metal-dependent TIM barrel enzymes"/>
    <property type="match status" value="1"/>
</dbReference>
<evidence type="ECO:0000313" key="2">
    <source>
        <dbReference type="EMBL" id="CCH56621.1"/>
    </source>
</evidence>
<protein>
    <recommendedName>
        <fullName evidence="1">Xylose isomerase-like TIM barrel domain-containing protein</fullName>
    </recommendedName>
</protein>
<dbReference type="SUPFAM" id="SSF51658">
    <property type="entry name" value="Xylose isomerase-like"/>
    <property type="match status" value="1"/>
</dbReference>
<gene>
    <name evidence="2" type="ORF">BN8_05999</name>
</gene>
<dbReference type="PANTHER" id="PTHR12110:SF53">
    <property type="entry name" value="BLR5974 PROTEIN"/>
    <property type="match status" value="1"/>
</dbReference>